<organism evidence="1">
    <name type="scientific">bioreactor metagenome</name>
    <dbReference type="NCBI Taxonomy" id="1076179"/>
    <lineage>
        <taxon>unclassified sequences</taxon>
        <taxon>metagenomes</taxon>
        <taxon>ecological metagenomes</taxon>
    </lineage>
</organism>
<accession>A0A645DSU6</accession>
<reference evidence="1" key="1">
    <citation type="submission" date="2019-08" db="EMBL/GenBank/DDBJ databases">
        <authorList>
            <person name="Kucharzyk K."/>
            <person name="Murdoch R.W."/>
            <person name="Higgins S."/>
            <person name="Loffler F."/>
        </authorList>
    </citation>
    <scope>NUCLEOTIDE SEQUENCE</scope>
</reference>
<protein>
    <submittedName>
        <fullName evidence="1">Uncharacterized protein</fullName>
    </submittedName>
</protein>
<sequence>MYIIDNDGKANSDKRYDTHLINSERTEIISKDSEYVTCVYEYIHNEIDVNLEKYPEGYFSKLERCWIHGNTSKYVNEDWNQIRYNQIWDGEKWGIEPGSKWKYCFLEVLLLV</sequence>
<comment type="caution">
    <text evidence="1">The sequence shown here is derived from an EMBL/GenBank/DDBJ whole genome shotgun (WGS) entry which is preliminary data.</text>
</comment>
<evidence type="ECO:0000313" key="1">
    <source>
        <dbReference type="EMBL" id="MPM91522.1"/>
    </source>
</evidence>
<proteinExistence type="predicted"/>
<gene>
    <name evidence="1" type="ORF">SDC9_138653</name>
</gene>
<dbReference type="EMBL" id="VSSQ01038566">
    <property type="protein sequence ID" value="MPM91522.1"/>
    <property type="molecule type" value="Genomic_DNA"/>
</dbReference>
<dbReference type="AlphaFoldDB" id="A0A645DSU6"/>
<name>A0A645DSU6_9ZZZZ</name>